<feature type="compositionally biased region" description="Polar residues" evidence="1">
    <location>
        <begin position="295"/>
        <end position="305"/>
    </location>
</feature>
<evidence type="ECO:0000256" key="1">
    <source>
        <dbReference type="SAM" id="MobiDB-lite"/>
    </source>
</evidence>
<dbReference type="Proteomes" id="UP000887159">
    <property type="component" value="Unassembled WGS sequence"/>
</dbReference>
<dbReference type="EMBL" id="BMAU01021214">
    <property type="protein sequence ID" value="GFX99718.1"/>
    <property type="molecule type" value="Genomic_DNA"/>
</dbReference>
<name>A0A8X6V568_TRICX</name>
<dbReference type="AlphaFoldDB" id="A0A8X6V568"/>
<evidence type="ECO:0000313" key="3">
    <source>
        <dbReference type="Proteomes" id="UP000887159"/>
    </source>
</evidence>
<keyword evidence="3" id="KW-1185">Reference proteome</keyword>
<sequence length="373" mass="41981">MSESSDYMELSPSKFDQVSACEKLRDTVTDISALHLSIHGMDGRSPSPGNSFMDMYISGKQAMIRRKEEMVSELQTLPPCTISDCQDHKIPSTSVEEENNFVPSPPVNENKIENKTKINSKSKKKFSKKRKQKGKDSTEEFIFPKKTARPISPTSTQDPIETNNSFSDLEQDVEHPPSIETVKVEGYLVRGITQCFNCNNFYHTAANCFMKPRCLKCGKDHATRNCHIKERQENPFCINCQDFGHSACYTKCPKFPQPKKGTAFSDPIKRKNFSSKWTKEGISFANVVSGEIPNQIPSETENLTANKKEDSSSGFLTQDNNSSDFPQVLELFNTISNLVKKNPKILDLLSKFKTANSDEEKTCLLAEAIMNNI</sequence>
<feature type="compositionally biased region" description="Basic residues" evidence="1">
    <location>
        <begin position="118"/>
        <end position="133"/>
    </location>
</feature>
<comment type="caution">
    <text evidence="2">The sequence shown here is derived from an EMBL/GenBank/DDBJ whole genome shotgun (WGS) entry which is preliminary data.</text>
</comment>
<reference evidence="2" key="1">
    <citation type="submission" date="2020-08" db="EMBL/GenBank/DDBJ databases">
        <title>Multicomponent nature underlies the extraordinary mechanical properties of spider dragline silk.</title>
        <authorList>
            <person name="Kono N."/>
            <person name="Nakamura H."/>
            <person name="Mori M."/>
            <person name="Yoshida Y."/>
            <person name="Ohtoshi R."/>
            <person name="Malay A.D."/>
            <person name="Moran D.A.P."/>
            <person name="Tomita M."/>
            <person name="Numata K."/>
            <person name="Arakawa K."/>
        </authorList>
    </citation>
    <scope>NUCLEOTIDE SEQUENCE</scope>
</reference>
<protein>
    <recommendedName>
        <fullName evidence="4">Nucleic-acid-binding protein from transposon X-element</fullName>
    </recommendedName>
</protein>
<feature type="region of interest" description="Disordered" evidence="1">
    <location>
        <begin position="92"/>
        <end position="139"/>
    </location>
</feature>
<accession>A0A8X6V568</accession>
<gene>
    <name evidence="2" type="primary">NCL1_38151</name>
    <name evidence="2" type="ORF">TNCV_3053751</name>
</gene>
<evidence type="ECO:0008006" key="4">
    <source>
        <dbReference type="Google" id="ProtNLM"/>
    </source>
</evidence>
<feature type="region of interest" description="Disordered" evidence="1">
    <location>
        <begin position="295"/>
        <end position="319"/>
    </location>
</feature>
<proteinExistence type="predicted"/>
<evidence type="ECO:0000313" key="2">
    <source>
        <dbReference type="EMBL" id="GFX99718.1"/>
    </source>
</evidence>
<organism evidence="2 3">
    <name type="scientific">Trichonephila clavipes</name>
    <name type="common">Golden silk orbweaver</name>
    <name type="synonym">Nephila clavipes</name>
    <dbReference type="NCBI Taxonomy" id="2585209"/>
    <lineage>
        <taxon>Eukaryota</taxon>
        <taxon>Metazoa</taxon>
        <taxon>Ecdysozoa</taxon>
        <taxon>Arthropoda</taxon>
        <taxon>Chelicerata</taxon>
        <taxon>Arachnida</taxon>
        <taxon>Araneae</taxon>
        <taxon>Araneomorphae</taxon>
        <taxon>Entelegynae</taxon>
        <taxon>Araneoidea</taxon>
        <taxon>Nephilidae</taxon>
        <taxon>Trichonephila</taxon>
    </lineage>
</organism>